<evidence type="ECO:0000313" key="3">
    <source>
        <dbReference type="EMBL" id="EPE04382.1"/>
    </source>
</evidence>
<proteinExistence type="predicted"/>
<feature type="compositionally biased region" description="Polar residues" evidence="1">
    <location>
        <begin position="56"/>
        <end position="67"/>
    </location>
</feature>
<keyword evidence="2" id="KW-0472">Membrane</keyword>
<evidence type="ECO:0000313" key="4">
    <source>
        <dbReference type="Proteomes" id="UP000016923"/>
    </source>
</evidence>
<gene>
    <name evidence="3" type="ORF">F503_01386</name>
</gene>
<sequence length="325" mass="36363">MSTERWPDYQPRYVRPGTKAETKDIGVALSEHNFDWRYQQPGQPDEPGQQDPRQQLQPPTQLHQSPSRHYYQGQYNHRADTQLNEQPSYRHDVAAADRFQTAPLSRLSRLSRLSGISRGSRMSRLSRNAAPDCVVVECFLRVLSACIASAVIAVSAIIYVLVAPTFTSNFNTTSVDHLSWAIGIPIGGTALTWQLIRLGILATGFLDDRTEALSMPLLVADIVVEAVLAVGSVICSILAGFQAARHFRLQKREAGCEIALSVLLGMLAVASFGVLTMAFVEEHRRRSRTRAFSFTLGKETRDTNKKERRRFRHSSNSSVIEIIRQ</sequence>
<dbReference type="Proteomes" id="UP000016923">
    <property type="component" value="Unassembled WGS sequence"/>
</dbReference>
<feature type="transmembrane region" description="Helical" evidence="2">
    <location>
        <begin position="218"/>
        <end position="239"/>
    </location>
</feature>
<dbReference type="VEuPathDB" id="FungiDB:F503_01386"/>
<evidence type="ECO:0000256" key="2">
    <source>
        <dbReference type="SAM" id="Phobius"/>
    </source>
</evidence>
<feature type="compositionally biased region" description="Low complexity" evidence="1">
    <location>
        <begin position="39"/>
        <end position="55"/>
    </location>
</feature>
<dbReference type="eggNOG" id="ENOG502RM1H">
    <property type="taxonomic scope" value="Eukaryota"/>
</dbReference>
<name>S3BV41_OPHP1</name>
<dbReference type="AlphaFoldDB" id="S3BV41"/>
<evidence type="ECO:0000256" key="1">
    <source>
        <dbReference type="SAM" id="MobiDB-lite"/>
    </source>
</evidence>
<accession>S3BV41</accession>
<feature type="region of interest" description="Disordered" evidence="1">
    <location>
        <begin position="1"/>
        <end position="21"/>
    </location>
</feature>
<reference evidence="3 4" key="1">
    <citation type="journal article" date="2013" name="BMC Genomics">
        <title>The genome and transcriptome of the pine saprophyte Ophiostoma piceae, and a comparison with the bark beetle-associated pine pathogen Grosmannia clavigera.</title>
        <authorList>
            <person name="Haridas S."/>
            <person name="Wang Y."/>
            <person name="Lim L."/>
            <person name="Massoumi Alamouti S."/>
            <person name="Jackman S."/>
            <person name="Docking R."/>
            <person name="Robertson G."/>
            <person name="Birol I."/>
            <person name="Bohlmann J."/>
            <person name="Breuil C."/>
        </authorList>
    </citation>
    <scope>NUCLEOTIDE SEQUENCE [LARGE SCALE GENOMIC DNA]</scope>
    <source>
        <strain evidence="3 4">UAMH 11346</strain>
    </source>
</reference>
<organism evidence="3 4">
    <name type="scientific">Ophiostoma piceae (strain UAMH 11346)</name>
    <name type="common">Sap stain fungus</name>
    <dbReference type="NCBI Taxonomy" id="1262450"/>
    <lineage>
        <taxon>Eukaryota</taxon>
        <taxon>Fungi</taxon>
        <taxon>Dikarya</taxon>
        <taxon>Ascomycota</taxon>
        <taxon>Pezizomycotina</taxon>
        <taxon>Sordariomycetes</taxon>
        <taxon>Sordariomycetidae</taxon>
        <taxon>Ophiostomatales</taxon>
        <taxon>Ophiostomataceae</taxon>
        <taxon>Ophiostoma</taxon>
    </lineage>
</organism>
<feature type="region of interest" description="Disordered" evidence="1">
    <location>
        <begin position="36"/>
        <end position="67"/>
    </location>
</feature>
<keyword evidence="2" id="KW-0812">Transmembrane</keyword>
<protein>
    <submittedName>
        <fullName evidence="3">Uncharacterized protein</fullName>
    </submittedName>
</protein>
<keyword evidence="2" id="KW-1133">Transmembrane helix</keyword>
<feature type="transmembrane region" description="Helical" evidence="2">
    <location>
        <begin position="182"/>
        <end position="206"/>
    </location>
</feature>
<feature type="transmembrane region" description="Helical" evidence="2">
    <location>
        <begin position="134"/>
        <end position="162"/>
    </location>
</feature>
<dbReference type="EMBL" id="KE148161">
    <property type="protein sequence ID" value="EPE04382.1"/>
    <property type="molecule type" value="Genomic_DNA"/>
</dbReference>
<feature type="transmembrane region" description="Helical" evidence="2">
    <location>
        <begin position="259"/>
        <end position="280"/>
    </location>
</feature>
<keyword evidence="4" id="KW-1185">Reference proteome</keyword>
<dbReference type="HOGENOM" id="CLU_855553_0_0_1"/>